<proteinExistence type="predicted"/>
<dbReference type="EMBL" id="BONJ01000022">
    <property type="protein sequence ID" value="GIG15765.1"/>
    <property type="molecule type" value="Genomic_DNA"/>
</dbReference>
<feature type="compositionally biased region" description="Low complexity" evidence="1">
    <location>
        <begin position="81"/>
        <end position="105"/>
    </location>
</feature>
<gene>
    <name evidence="3" type="ORF">Cme02nite_40970</name>
</gene>
<comment type="caution">
    <text evidence="3">The sequence shown here is derived from an EMBL/GenBank/DDBJ whole genome shotgun (WGS) entry which is preliminary data.</text>
</comment>
<keyword evidence="2" id="KW-0812">Transmembrane</keyword>
<evidence type="ECO:0000256" key="2">
    <source>
        <dbReference type="SAM" id="Phobius"/>
    </source>
</evidence>
<dbReference type="Proteomes" id="UP000660339">
    <property type="component" value="Unassembled WGS sequence"/>
</dbReference>
<keyword evidence="2" id="KW-1133">Transmembrane helix</keyword>
<evidence type="ECO:0000313" key="4">
    <source>
        <dbReference type="Proteomes" id="UP000660339"/>
    </source>
</evidence>
<feature type="region of interest" description="Disordered" evidence="1">
    <location>
        <begin position="79"/>
        <end position="130"/>
    </location>
</feature>
<reference evidence="3" key="1">
    <citation type="submission" date="2021-01" db="EMBL/GenBank/DDBJ databases">
        <title>Whole genome shotgun sequence of Catellatospora methionotrophica NBRC 14553.</title>
        <authorList>
            <person name="Komaki H."/>
            <person name="Tamura T."/>
        </authorList>
    </citation>
    <scope>NUCLEOTIDE SEQUENCE</scope>
    <source>
        <strain evidence="3">NBRC 14553</strain>
    </source>
</reference>
<evidence type="ECO:0000256" key="1">
    <source>
        <dbReference type="SAM" id="MobiDB-lite"/>
    </source>
</evidence>
<sequence length="130" mass="13902">MAHPHPTQTGRLTLLIGATVLMGVCGLAGLASPDLHQLPQFAPVFLSLVVVSFALFVVFIAAATFGWIIREHEMWRHDGGPARATARQRQQAQADRPPHAQAHPDVAQNTAGEGRQEDLLIRPAASGSAD</sequence>
<dbReference type="AlphaFoldDB" id="A0A8J3LN61"/>
<accession>A0A8J3LN61</accession>
<evidence type="ECO:0000313" key="3">
    <source>
        <dbReference type="EMBL" id="GIG15765.1"/>
    </source>
</evidence>
<feature type="transmembrane region" description="Helical" evidence="2">
    <location>
        <begin position="12"/>
        <end position="32"/>
    </location>
</feature>
<keyword evidence="2" id="KW-0472">Membrane</keyword>
<feature type="transmembrane region" description="Helical" evidence="2">
    <location>
        <begin position="44"/>
        <end position="69"/>
    </location>
</feature>
<keyword evidence="4" id="KW-1185">Reference proteome</keyword>
<protein>
    <submittedName>
        <fullName evidence="3">Uncharacterized protein</fullName>
    </submittedName>
</protein>
<name>A0A8J3LN61_9ACTN</name>
<dbReference type="RefSeq" id="WP_166383863.1">
    <property type="nucleotide sequence ID" value="NZ_BAAATT010000006.1"/>
</dbReference>
<organism evidence="3 4">
    <name type="scientific">Catellatospora methionotrophica</name>
    <dbReference type="NCBI Taxonomy" id="121620"/>
    <lineage>
        <taxon>Bacteria</taxon>
        <taxon>Bacillati</taxon>
        <taxon>Actinomycetota</taxon>
        <taxon>Actinomycetes</taxon>
        <taxon>Micromonosporales</taxon>
        <taxon>Micromonosporaceae</taxon>
        <taxon>Catellatospora</taxon>
    </lineage>
</organism>